<evidence type="ECO:0000313" key="1">
    <source>
        <dbReference type="EMBL" id="RCX32077.1"/>
    </source>
</evidence>
<accession>A0A369CHZ4</accession>
<name>A0A369CHZ4_9GAMM</name>
<dbReference type="Proteomes" id="UP000252707">
    <property type="component" value="Unassembled WGS sequence"/>
</dbReference>
<reference evidence="1 2" key="1">
    <citation type="submission" date="2018-07" db="EMBL/GenBank/DDBJ databases">
        <title>Genomic Encyclopedia of Type Strains, Phase IV (KMG-IV): sequencing the most valuable type-strain genomes for metagenomic binning, comparative biology and taxonomic classification.</title>
        <authorList>
            <person name="Goeker M."/>
        </authorList>
    </citation>
    <scope>NUCLEOTIDE SEQUENCE [LARGE SCALE GENOMIC DNA]</scope>
    <source>
        <strain evidence="1 2">DSM 26407</strain>
    </source>
</reference>
<evidence type="ECO:0000313" key="2">
    <source>
        <dbReference type="Proteomes" id="UP000252707"/>
    </source>
</evidence>
<sequence>MSLEAFHAGLKARLLSDAGLGAWASGHFSRALTAIDGNIPINTLGDGEVPALIFELGDGEGQGTDGELQDWVADIHIALVWTEPGPSSAFAQRLELPGLLARAIIADPSLGGSGVVARLSAFESDRGANHPTHVMRATVSAFYIEGS</sequence>
<keyword evidence="2" id="KW-1185">Reference proteome</keyword>
<dbReference type="EMBL" id="QPJY01000002">
    <property type="protein sequence ID" value="RCX32077.1"/>
    <property type="molecule type" value="Genomic_DNA"/>
</dbReference>
<gene>
    <name evidence="1" type="ORF">DFQ59_102430</name>
</gene>
<proteinExistence type="predicted"/>
<dbReference type="RefSeq" id="WP_114278896.1">
    <property type="nucleotide sequence ID" value="NZ_QPJY01000002.1"/>
</dbReference>
<dbReference type="AlphaFoldDB" id="A0A369CHZ4"/>
<comment type="caution">
    <text evidence="1">The sequence shown here is derived from an EMBL/GenBank/DDBJ whole genome shotgun (WGS) entry which is preliminary data.</text>
</comment>
<organism evidence="1 2">
    <name type="scientific">Thioalbus denitrificans</name>
    <dbReference type="NCBI Taxonomy" id="547122"/>
    <lineage>
        <taxon>Bacteria</taxon>
        <taxon>Pseudomonadati</taxon>
        <taxon>Pseudomonadota</taxon>
        <taxon>Gammaproteobacteria</taxon>
        <taxon>Chromatiales</taxon>
        <taxon>Ectothiorhodospiraceae</taxon>
        <taxon>Thioalbus</taxon>
    </lineage>
</organism>
<protein>
    <submittedName>
        <fullName evidence="1">Uncharacterized protein</fullName>
    </submittedName>
</protein>